<keyword evidence="3" id="KW-1185">Reference proteome</keyword>
<accession>A0ABN8ARB4</accession>
<evidence type="ECO:0008006" key="4">
    <source>
        <dbReference type="Google" id="ProtNLM"/>
    </source>
</evidence>
<dbReference type="SUPFAM" id="SSF53098">
    <property type="entry name" value="Ribonuclease H-like"/>
    <property type="match status" value="1"/>
</dbReference>
<reference evidence="2" key="1">
    <citation type="submission" date="2021-12" db="EMBL/GenBank/DDBJ databases">
        <authorList>
            <person name="King R."/>
        </authorList>
    </citation>
    <scope>NUCLEOTIDE SEQUENCE</scope>
</reference>
<dbReference type="InterPro" id="IPR012337">
    <property type="entry name" value="RNaseH-like_sf"/>
</dbReference>
<evidence type="ECO:0000313" key="3">
    <source>
        <dbReference type="Proteomes" id="UP001153292"/>
    </source>
</evidence>
<dbReference type="EMBL" id="OU963904">
    <property type="protein sequence ID" value="CAH0398197.1"/>
    <property type="molecule type" value="Genomic_DNA"/>
</dbReference>
<evidence type="ECO:0000313" key="2">
    <source>
        <dbReference type="EMBL" id="CAH0398197.1"/>
    </source>
</evidence>
<feature type="compositionally biased region" description="Low complexity" evidence="1">
    <location>
        <begin position="1"/>
        <end position="11"/>
    </location>
</feature>
<sequence length="459" mass="52154">MSDSSDSESSSTPPKKGGWTAKKKGETRFEHHAQKFRDEWLKHPMFRDWLEPDPKDSNKAKCAFCPASSLVAEITNLKSHAESKKHLKNKPGSSQKLTSFGFKMGATPKNKQKDRAEIKLAGFFAAHNIAFSVADHLTDLLKDIFPDSKLVQEIELKRTKVTAVVKNAIGEGHKADLAKKLTTTKFSALTDETTDVSKIKTACVVVRYFDNDAQKICSVFWELYKIFKETGTDDVPTANAGNIYRALMDSFNNRNIPLTNMIGFGSDGCNVMMGDRDPVKTRLLRDLPGITISKCVCHSAHLSASQACKDIPESVEQLARDIYNFFKNSDKRQFDYRKLQSFVEVDPHKILKPSQTRWLSLAAVVGRILEQWEALRLFFIDFTANPIHKVIAEVKNHAVSILEKLCDPFHKLYFCFLEWLLPLFTQFNLEFQSEKVVIVVVVVCTIKFEIYTKKFFYVT</sequence>
<protein>
    <recommendedName>
        <fullName evidence="4">DUF4371 domain-containing protein</fullName>
    </recommendedName>
</protein>
<dbReference type="PANTHER" id="PTHR37162">
    <property type="entry name" value="HAT FAMILY DIMERISATION DOMAINCONTAINING PROTEIN-RELATED"/>
    <property type="match status" value="1"/>
</dbReference>
<feature type="region of interest" description="Disordered" evidence="1">
    <location>
        <begin position="82"/>
        <end position="108"/>
    </location>
</feature>
<evidence type="ECO:0000256" key="1">
    <source>
        <dbReference type="SAM" id="MobiDB-lite"/>
    </source>
</evidence>
<dbReference type="PANTHER" id="PTHR37162:SF1">
    <property type="entry name" value="BED-TYPE DOMAIN-CONTAINING PROTEIN"/>
    <property type="match status" value="1"/>
</dbReference>
<gene>
    <name evidence="2" type="ORF">CHILSU_LOCUS1309</name>
</gene>
<proteinExistence type="predicted"/>
<organism evidence="2 3">
    <name type="scientific">Chilo suppressalis</name>
    <name type="common">Asiatic rice borer moth</name>
    <dbReference type="NCBI Taxonomy" id="168631"/>
    <lineage>
        <taxon>Eukaryota</taxon>
        <taxon>Metazoa</taxon>
        <taxon>Ecdysozoa</taxon>
        <taxon>Arthropoda</taxon>
        <taxon>Hexapoda</taxon>
        <taxon>Insecta</taxon>
        <taxon>Pterygota</taxon>
        <taxon>Neoptera</taxon>
        <taxon>Endopterygota</taxon>
        <taxon>Lepidoptera</taxon>
        <taxon>Glossata</taxon>
        <taxon>Ditrysia</taxon>
        <taxon>Pyraloidea</taxon>
        <taxon>Crambidae</taxon>
        <taxon>Crambinae</taxon>
        <taxon>Chilo</taxon>
    </lineage>
</organism>
<dbReference type="Proteomes" id="UP001153292">
    <property type="component" value="Chromosome 11"/>
</dbReference>
<feature type="region of interest" description="Disordered" evidence="1">
    <location>
        <begin position="1"/>
        <end position="31"/>
    </location>
</feature>
<name>A0ABN8ARB4_CHISP</name>